<feature type="transmembrane region" description="Helical" evidence="8">
    <location>
        <begin position="24"/>
        <end position="43"/>
    </location>
</feature>
<evidence type="ECO:0000256" key="7">
    <source>
        <dbReference type="ARBA" id="ARBA00023136"/>
    </source>
</evidence>
<dbReference type="GO" id="GO:0005886">
    <property type="term" value="C:plasma membrane"/>
    <property type="evidence" value="ECO:0007669"/>
    <property type="project" value="UniProtKB-SubCell"/>
</dbReference>
<feature type="transmembrane region" description="Helical" evidence="8">
    <location>
        <begin position="88"/>
        <end position="108"/>
    </location>
</feature>
<comment type="similarity">
    <text evidence="2">Belongs to the MreD family.</text>
</comment>
<dbReference type="OrthoDB" id="7161178at2"/>
<dbReference type="NCBIfam" id="TIGR03426">
    <property type="entry name" value="shape_MreD"/>
    <property type="match status" value="1"/>
</dbReference>
<keyword evidence="4 8" id="KW-0812">Transmembrane</keyword>
<evidence type="ECO:0000256" key="2">
    <source>
        <dbReference type="ARBA" id="ARBA00007776"/>
    </source>
</evidence>
<proteinExistence type="inferred from homology"/>
<dbReference type="AlphaFoldDB" id="A0A512HB51"/>
<dbReference type="RefSeq" id="WP_147164700.1">
    <property type="nucleotide sequence ID" value="NZ_BJZO01000097.1"/>
</dbReference>
<feature type="transmembrane region" description="Helical" evidence="8">
    <location>
        <begin position="50"/>
        <end position="68"/>
    </location>
</feature>
<evidence type="ECO:0000313" key="10">
    <source>
        <dbReference type="Proteomes" id="UP000321567"/>
    </source>
</evidence>
<keyword evidence="7 8" id="KW-0472">Membrane</keyword>
<accession>A0A512HB51</accession>
<dbReference type="Proteomes" id="UP000321567">
    <property type="component" value="Unassembled WGS sequence"/>
</dbReference>
<name>A0A512HB51_9PROT</name>
<feature type="transmembrane region" description="Helical" evidence="8">
    <location>
        <begin position="149"/>
        <end position="173"/>
    </location>
</feature>
<evidence type="ECO:0000256" key="3">
    <source>
        <dbReference type="ARBA" id="ARBA00022475"/>
    </source>
</evidence>
<evidence type="ECO:0000313" key="9">
    <source>
        <dbReference type="EMBL" id="GEO82672.1"/>
    </source>
</evidence>
<dbReference type="Pfam" id="PF04093">
    <property type="entry name" value="MreD"/>
    <property type="match status" value="1"/>
</dbReference>
<keyword evidence="10" id="KW-1185">Reference proteome</keyword>
<evidence type="ECO:0000256" key="5">
    <source>
        <dbReference type="ARBA" id="ARBA00022960"/>
    </source>
</evidence>
<comment type="subcellular location">
    <subcellularLocation>
        <location evidence="1">Cell membrane</location>
        <topology evidence="1">Multi-pass membrane protein</topology>
    </subcellularLocation>
</comment>
<dbReference type="GO" id="GO:0008360">
    <property type="term" value="P:regulation of cell shape"/>
    <property type="evidence" value="ECO:0007669"/>
    <property type="project" value="UniProtKB-KW"/>
</dbReference>
<feature type="transmembrane region" description="Helical" evidence="8">
    <location>
        <begin position="120"/>
        <end position="137"/>
    </location>
</feature>
<evidence type="ECO:0000256" key="1">
    <source>
        <dbReference type="ARBA" id="ARBA00004651"/>
    </source>
</evidence>
<evidence type="ECO:0000256" key="6">
    <source>
        <dbReference type="ARBA" id="ARBA00022989"/>
    </source>
</evidence>
<dbReference type="InterPro" id="IPR007227">
    <property type="entry name" value="Cell_shape_determining_MreD"/>
</dbReference>
<gene>
    <name evidence="9" type="ORF">ROR02_28030</name>
</gene>
<sequence length="184" mass="20166">MVPRGAPRGDYDPTQPTLWQRLDWLARTLVPGGLTLVMLLISVAPSRLPGFVHVTPMVALICVYYWAVTRPGALGYGTAFLLGLVEDSLTGVPLGLSSLAFLITQATVASQYKYFLGKPFLVTWWAFFLIAAGIALFKGLALSAYHGQLITMTALVFSTLLTIAMYPPFAWLLSRVSHLVFRES</sequence>
<keyword evidence="6 8" id="KW-1133">Transmembrane helix</keyword>
<comment type="caution">
    <text evidence="9">The sequence shown here is derived from an EMBL/GenBank/DDBJ whole genome shotgun (WGS) entry which is preliminary data.</text>
</comment>
<evidence type="ECO:0000256" key="8">
    <source>
        <dbReference type="SAM" id="Phobius"/>
    </source>
</evidence>
<reference evidence="9 10" key="1">
    <citation type="submission" date="2019-07" db="EMBL/GenBank/DDBJ databases">
        <title>Whole genome shotgun sequence of Rhodospirillum oryzae NBRC 107573.</title>
        <authorList>
            <person name="Hosoyama A."/>
            <person name="Uohara A."/>
            <person name="Ohji S."/>
            <person name="Ichikawa N."/>
        </authorList>
    </citation>
    <scope>NUCLEOTIDE SEQUENCE [LARGE SCALE GENOMIC DNA]</scope>
    <source>
        <strain evidence="9 10">NBRC 107573</strain>
    </source>
</reference>
<keyword evidence="5" id="KW-0133">Cell shape</keyword>
<organism evidence="9 10">
    <name type="scientific">Pararhodospirillum oryzae</name>
    <dbReference type="NCBI Taxonomy" id="478448"/>
    <lineage>
        <taxon>Bacteria</taxon>
        <taxon>Pseudomonadati</taxon>
        <taxon>Pseudomonadota</taxon>
        <taxon>Alphaproteobacteria</taxon>
        <taxon>Rhodospirillales</taxon>
        <taxon>Rhodospirillaceae</taxon>
        <taxon>Pararhodospirillum</taxon>
    </lineage>
</organism>
<dbReference type="EMBL" id="BJZO01000097">
    <property type="protein sequence ID" value="GEO82672.1"/>
    <property type="molecule type" value="Genomic_DNA"/>
</dbReference>
<protein>
    <submittedName>
        <fullName evidence="9">Rod shape-determining protein MreD</fullName>
    </submittedName>
</protein>
<evidence type="ECO:0000256" key="4">
    <source>
        <dbReference type="ARBA" id="ARBA00022692"/>
    </source>
</evidence>
<keyword evidence="3" id="KW-1003">Cell membrane</keyword>